<comment type="caution">
    <text evidence="3">The sequence shown here is derived from an EMBL/GenBank/DDBJ whole genome shotgun (WGS) entry which is preliminary data.</text>
</comment>
<dbReference type="RefSeq" id="WP_052086470.1">
    <property type="nucleotide sequence ID" value="NZ_JRPE02000001.1"/>
</dbReference>
<reference evidence="3" key="2">
    <citation type="submission" date="2018-04" db="EMBL/GenBank/DDBJ databases">
        <authorList>
            <person name="Sheh A."/>
            <person name="Shen Z."/>
            <person name="Mannion A.J."/>
            <person name="Fox J.G."/>
        </authorList>
    </citation>
    <scope>NUCLEOTIDE SEQUENCE</scope>
    <source>
        <strain evidence="3">MIT 96-1001</strain>
    </source>
</reference>
<reference evidence="3 4" key="1">
    <citation type="journal article" date="2014" name="Genome Announc.">
        <title>Draft genome sequences of eight enterohepatic helicobacter species isolated from both laboratory and wild rodents.</title>
        <authorList>
            <person name="Sheh A."/>
            <person name="Shen Z."/>
            <person name="Fox J.G."/>
        </authorList>
    </citation>
    <scope>NUCLEOTIDE SEQUENCE [LARGE SCALE GENOMIC DNA]</scope>
    <source>
        <strain evidence="3 4">MIT 96-1001</strain>
    </source>
</reference>
<evidence type="ECO:0000313" key="4">
    <source>
        <dbReference type="Proteomes" id="UP000029921"/>
    </source>
</evidence>
<dbReference type="EMBL" id="JRPE02000001">
    <property type="protein sequence ID" value="TLD93782.1"/>
    <property type="molecule type" value="Genomic_DNA"/>
</dbReference>
<keyword evidence="4" id="KW-1185">Reference proteome</keyword>
<feature type="region of interest" description="Disordered" evidence="1">
    <location>
        <begin position="710"/>
        <end position="729"/>
    </location>
</feature>
<name>A0A4U8T5C6_9HELI</name>
<dbReference type="EMBL" id="JRPE02000001">
    <property type="protein sequence ID" value="TLD93787.1"/>
    <property type="molecule type" value="Genomic_DNA"/>
</dbReference>
<evidence type="ECO:0000313" key="2">
    <source>
        <dbReference type="EMBL" id="TLD93782.1"/>
    </source>
</evidence>
<proteinExistence type="predicted"/>
<gene>
    <name evidence="2" type="ORF">LS74_000030</name>
    <name evidence="3" type="ORF">LS74_000070</name>
</gene>
<evidence type="ECO:0000256" key="1">
    <source>
        <dbReference type="SAM" id="MobiDB-lite"/>
    </source>
</evidence>
<feature type="compositionally biased region" description="Basic and acidic residues" evidence="1">
    <location>
        <begin position="348"/>
        <end position="357"/>
    </location>
</feature>
<dbReference type="Proteomes" id="UP000029921">
    <property type="component" value="Unassembled WGS sequence"/>
</dbReference>
<feature type="region of interest" description="Disordered" evidence="1">
    <location>
        <begin position="547"/>
        <end position="574"/>
    </location>
</feature>
<feature type="region of interest" description="Disordered" evidence="1">
    <location>
        <begin position="347"/>
        <end position="403"/>
    </location>
</feature>
<feature type="compositionally biased region" description="Basic and acidic residues" evidence="1">
    <location>
        <begin position="553"/>
        <end position="567"/>
    </location>
</feature>
<sequence>MSKSEILKEYEDIFKRVGKIKDESLQKKAQSLQSSLNFFKSKPAQSSIHFNSTKGKGARKKPSNARLAYEHNTRTLNFTDSRIAKAEKNQDLAQIGSPIYALDTPERNEYKGITRDEFLQLEMRAREDYRKAWGQSMQKKAQIFKESIVNLQEHHTMQDLENLTQRLKKEYNLNALHIAIHRDEGHINKLTHEKQYNYHAHIIFLNYDFTTHKSVFRQFSKKDLSRMQDLNAEVLGMQRGKKHKREHINRYQLDHKANKILENIHKLTKEIKQELKHHQSQEFNAEAKLIEFLKATEQGKEQILQSINDSQAHAMNKLLAQANNAELPTEQEPKKLLRLRSKWQYKAQEAEQGKESQTEPTKPKLSPFKSKPTQRSKTMEKDLREQELQEAREQELQEAEQEALESSFKAFEMGTANRQEMVLIIENQSKALQKLAKEHKLEKQDKQKVKDFCDIVKNKEYLERSDTELKNFTQNIINYKRKLSAELKGQEMEQGITKAFSTDFDLCKTPKAKEQHAENILKNYEEQYKDIDKAISIMQKAEEGIKKQQSQEAKIHQEENNEAKEQEGDSSTLDRAVNEIQNSRNVFDFLKCLYDLEKGMYELGIGKKPNPQEFSKKLNEMKDKALSNDFIKQSLNKIKECKDKIQDFSKNIKLEIAFARQINKDIDLHDYSTHKDTKQEYVRRIDKKLESALKECPNIRIDYPKMYKRAEEITKNRDKSKNQNKGVER</sequence>
<organism evidence="3 4">
    <name type="scientific">Helicobacter magdeburgensis</name>
    <dbReference type="NCBI Taxonomy" id="471858"/>
    <lineage>
        <taxon>Bacteria</taxon>
        <taxon>Pseudomonadati</taxon>
        <taxon>Campylobacterota</taxon>
        <taxon>Epsilonproteobacteria</taxon>
        <taxon>Campylobacterales</taxon>
        <taxon>Helicobacteraceae</taxon>
        <taxon>Helicobacter</taxon>
    </lineage>
</organism>
<dbReference type="AlphaFoldDB" id="A0A4U8T5C6"/>
<feature type="compositionally biased region" description="Basic and acidic residues" evidence="1">
    <location>
        <begin position="377"/>
        <end position="395"/>
    </location>
</feature>
<protein>
    <submittedName>
        <fullName evidence="3">Uncharacterized protein</fullName>
    </submittedName>
</protein>
<accession>A0A4U8T5C6</accession>
<evidence type="ECO:0000313" key="3">
    <source>
        <dbReference type="EMBL" id="TLD93787.1"/>
    </source>
</evidence>